<evidence type="ECO:0000256" key="3">
    <source>
        <dbReference type="ARBA" id="ARBA00022989"/>
    </source>
</evidence>
<feature type="transmembrane region" description="Helical" evidence="5">
    <location>
        <begin position="49"/>
        <end position="68"/>
    </location>
</feature>
<dbReference type="KEGG" id="dcr:108226203"/>
<evidence type="ECO:0000313" key="6">
    <source>
        <dbReference type="EMBL" id="WOH05655.1"/>
    </source>
</evidence>
<protein>
    <recommendedName>
        <fullName evidence="8">Tetraspanin-19</fullName>
    </recommendedName>
</protein>
<organism evidence="6 7">
    <name type="scientific">Daucus carota subsp. sativus</name>
    <name type="common">Carrot</name>
    <dbReference type="NCBI Taxonomy" id="79200"/>
    <lineage>
        <taxon>Eukaryota</taxon>
        <taxon>Viridiplantae</taxon>
        <taxon>Streptophyta</taxon>
        <taxon>Embryophyta</taxon>
        <taxon>Tracheophyta</taxon>
        <taxon>Spermatophyta</taxon>
        <taxon>Magnoliopsida</taxon>
        <taxon>eudicotyledons</taxon>
        <taxon>Gunneridae</taxon>
        <taxon>Pentapetalae</taxon>
        <taxon>asterids</taxon>
        <taxon>campanulids</taxon>
        <taxon>Apiales</taxon>
        <taxon>Apiaceae</taxon>
        <taxon>Apioideae</taxon>
        <taxon>Scandiceae</taxon>
        <taxon>Daucinae</taxon>
        <taxon>Daucus</taxon>
        <taxon>Daucus sect. Daucus</taxon>
    </lineage>
</organism>
<dbReference type="InterPro" id="IPR018499">
    <property type="entry name" value="Tetraspanin/Peripherin"/>
</dbReference>
<proteinExistence type="predicted"/>
<evidence type="ECO:0000256" key="5">
    <source>
        <dbReference type="SAM" id="Phobius"/>
    </source>
</evidence>
<comment type="subcellular location">
    <subcellularLocation>
        <location evidence="1">Membrane</location>
        <topology evidence="1">Multi-pass membrane protein</topology>
    </subcellularLocation>
</comment>
<evidence type="ECO:0000256" key="4">
    <source>
        <dbReference type="ARBA" id="ARBA00023136"/>
    </source>
</evidence>
<dbReference type="GO" id="GO:0016020">
    <property type="term" value="C:membrane"/>
    <property type="evidence" value="ECO:0007669"/>
    <property type="project" value="UniProtKB-SubCell"/>
</dbReference>
<dbReference type="AlphaFoldDB" id="A0AAF0XCT5"/>
<keyword evidence="7" id="KW-1185">Reference proteome</keyword>
<feature type="transmembrane region" description="Helical" evidence="5">
    <location>
        <begin position="135"/>
        <end position="154"/>
    </location>
</feature>
<evidence type="ECO:0000256" key="2">
    <source>
        <dbReference type="ARBA" id="ARBA00022692"/>
    </source>
</evidence>
<feature type="transmembrane region" description="Helical" evidence="5">
    <location>
        <begin position="80"/>
        <end position="103"/>
    </location>
</feature>
<keyword evidence="3 5" id="KW-1133">Transmembrane helix</keyword>
<name>A0AAF0XCT5_DAUCS</name>
<evidence type="ECO:0008006" key="8">
    <source>
        <dbReference type="Google" id="ProtNLM"/>
    </source>
</evidence>
<reference evidence="6" key="2">
    <citation type="submission" date="2022-03" db="EMBL/GenBank/DDBJ databases">
        <title>Draft title - Genomic analysis of global carrot germplasm unveils the trajectory of domestication and the origin of high carotenoid orange carrot.</title>
        <authorList>
            <person name="Iorizzo M."/>
            <person name="Ellison S."/>
            <person name="Senalik D."/>
            <person name="Macko-Podgorni A."/>
            <person name="Grzebelus D."/>
            <person name="Bostan H."/>
            <person name="Rolling W."/>
            <person name="Curaba J."/>
            <person name="Simon P."/>
        </authorList>
    </citation>
    <scope>NUCLEOTIDE SEQUENCE</scope>
    <source>
        <tissue evidence="6">Leaf</tissue>
    </source>
</reference>
<evidence type="ECO:0000313" key="7">
    <source>
        <dbReference type="Proteomes" id="UP000077755"/>
    </source>
</evidence>
<keyword evidence="2 5" id="KW-0812">Transmembrane</keyword>
<sequence>MTKRSCLKLLLKQLNSLIAMFALATILYGLWMLTVWHRDVHAYQHPLPWFIYTFFALGASLSLITCFGHIAAETVNGCGLFSYALFVFLFFMLEVAVSVDIFLDSNWEEDFPEDPTGNFADLKDFIRKNFQMCKWIGFSLITIQVLCMLLAMMLKALGPDHEAGYESEDDYIPEGVPILTKYASRPPVVVVDHFHGSRNVSYSVKFNR</sequence>
<dbReference type="Pfam" id="PF00335">
    <property type="entry name" value="Tetraspanin"/>
    <property type="match status" value="1"/>
</dbReference>
<keyword evidence="4 5" id="KW-0472">Membrane</keyword>
<feature type="transmembrane region" description="Helical" evidence="5">
    <location>
        <begin position="14"/>
        <end position="37"/>
    </location>
</feature>
<gene>
    <name evidence="6" type="ORF">DCAR_0625075</name>
</gene>
<accession>A0AAF0XCT5</accession>
<reference evidence="6" key="1">
    <citation type="journal article" date="2016" name="Nat. Genet.">
        <title>A high-quality carrot genome assembly provides new insights into carotenoid accumulation and asterid genome evolution.</title>
        <authorList>
            <person name="Iorizzo M."/>
            <person name="Ellison S."/>
            <person name="Senalik D."/>
            <person name="Zeng P."/>
            <person name="Satapoomin P."/>
            <person name="Huang J."/>
            <person name="Bowman M."/>
            <person name="Iovene M."/>
            <person name="Sanseverino W."/>
            <person name="Cavagnaro P."/>
            <person name="Yildiz M."/>
            <person name="Macko-Podgorni A."/>
            <person name="Moranska E."/>
            <person name="Grzebelus E."/>
            <person name="Grzebelus D."/>
            <person name="Ashrafi H."/>
            <person name="Zheng Z."/>
            <person name="Cheng S."/>
            <person name="Spooner D."/>
            <person name="Van Deynze A."/>
            <person name="Simon P."/>
        </authorList>
    </citation>
    <scope>NUCLEOTIDE SEQUENCE</scope>
    <source>
        <tissue evidence="6">Leaf</tissue>
    </source>
</reference>
<evidence type="ECO:0000256" key="1">
    <source>
        <dbReference type="ARBA" id="ARBA00004141"/>
    </source>
</evidence>
<dbReference type="Proteomes" id="UP000077755">
    <property type="component" value="Chromosome 6"/>
</dbReference>
<dbReference type="EMBL" id="CP093348">
    <property type="protein sequence ID" value="WOH05655.1"/>
    <property type="molecule type" value="Genomic_DNA"/>
</dbReference>